<keyword evidence="8" id="KW-1185">Reference proteome</keyword>
<keyword evidence="4 6" id="KW-0472">Membrane</keyword>
<sequence length="109" mass="12061">MCSPTSPLIIGINDSHTLTSSITVYWVGPTVGSIVATLIYYFLKAVDLYALNPKQDSELLEDSPDYSGILVVRRENNITTTGSQGKHLQQKEYSSEQSTVNMMPISKYV</sequence>
<dbReference type="SUPFAM" id="SSF81338">
    <property type="entry name" value="Aquaporin-like"/>
    <property type="match status" value="1"/>
</dbReference>
<dbReference type="InterPro" id="IPR023271">
    <property type="entry name" value="Aquaporin-like"/>
</dbReference>
<evidence type="ECO:0000256" key="2">
    <source>
        <dbReference type="ARBA" id="ARBA00022692"/>
    </source>
</evidence>
<dbReference type="Proteomes" id="UP000037035">
    <property type="component" value="Unassembled WGS sequence"/>
</dbReference>
<comment type="caution">
    <text evidence="7">The sequence shown here is derived from an EMBL/GenBank/DDBJ whole genome shotgun (WGS) entry which is preliminary data.</text>
</comment>
<evidence type="ECO:0000313" key="8">
    <source>
        <dbReference type="Proteomes" id="UP000037035"/>
    </source>
</evidence>
<gene>
    <name evidence="7" type="ORF">VP01_348g3</name>
</gene>
<evidence type="ECO:0000256" key="4">
    <source>
        <dbReference type="ARBA" id="ARBA00023136"/>
    </source>
</evidence>
<evidence type="ECO:0000313" key="7">
    <source>
        <dbReference type="EMBL" id="KNZ52656.1"/>
    </source>
</evidence>
<evidence type="ECO:0000256" key="6">
    <source>
        <dbReference type="SAM" id="Phobius"/>
    </source>
</evidence>
<name>A0A0L6UVS2_9BASI</name>
<dbReference type="AlphaFoldDB" id="A0A0L6UVS2"/>
<dbReference type="OrthoDB" id="3222at2759"/>
<protein>
    <submittedName>
        <fullName evidence="7">Uncharacterized protein</fullName>
    </submittedName>
</protein>
<organism evidence="7 8">
    <name type="scientific">Puccinia sorghi</name>
    <dbReference type="NCBI Taxonomy" id="27349"/>
    <lineage>
        <taxon>Eukaryota</taxon>
        <taxon>Fungi</taxon>
        <taxon>Dikarya</taxon>
        <taxon>Basidiomycota</taxon>
        <taxon>Pucciniomycotina</taxon>
        <taxon>Pucciniomycetes</taxon>
        <taxon>Pucciniales</taxon>
        <taxon>Pucciniaceae</taxon>
        <taxon>Puccinia</taxon>
    </lineage>
</organism>
<dbReference type="VEuPathDB" id="FungiDB:VP01_348g3"/>
<evidence type="ECO:0000256" key="5">
    <source>
        <dbReference type="SAM" id="MobiDB-lite"/>
    </source>
</evidence>
<accession>A0A0L6UVS2</accession>
<feature type="transmembrane region" description="Helical" evidence="6">
    <location>
        <begin position="23"/>
        <end position="43"/>
    </location>
</feature>
<proteinExistence type="predicted"/>
<dbReference type="GO" id="GO:0016020">
    <property type="term" value="C:membrane"/>
    <property type="evidence" value="ECO:0007669"/>
    <property type="project" value="UniProtKB-SubCell"/>
</dbReference>
<feature type="region of interest" description="Disordered" evidence="5">
    <location>
        <begin position="81"/>
        <end position="109"/>
    </location>
</feature>
<dbReference type="Gene3D" id="1.20.1080.10">
    <property type="entry name" value="Glycerol uptake facilitator protein"/>
    <property type="match status" value="1"/>
</dbReference>
<reference evidence="7 8" key="1">
    <citation type="submission" date="2015-08" db="EMBL/GenBank/DDBJ databases">
        <title>Next Generation Sequencing and Analysis of the Genome of Puccinia sorghi L Schw, the Causal Agent of Maize Common Rust.</title>
        <authorList>
            <person name="Rochi L."/>
            <person name="Burguener G."/>
            <person name="Darino M."/>
            <person name="Turjanski A."/>
            <person name="Kreff E."/>
            <person name="Dieguez M.J."/>
            <person name="Sacco F."/>
        </authorList>
    </citation>
    <scope>NUCLEOTIDE SEQUENCE [LARGE SCALE GENOMIC DNA]</scope>
    <source>
        <strain evidence="7 8">RO10H11247</strain>
    </source>
</reference>
<keyword evidence="3 6" id="KW-1133">Transmembrane helix</keyword>
<comment type="subcellular location">
    <subcellularLocation>
        <location evidence="1">Membrane</location>
        <topology evidence="1">Multi-pass membrane protein</topology>
    </subcellularLocation>
</comment>
<keyword evidence="2 6" id="KW-0812">Transmembrane</keyword>
<dbReference type="EMBL" id="LAVV01008490">
    <property type="protein sequence ID" value="KNZ52656.1"/>
    <property type="molecule type" value="Genomic_DNA"/>
</dbReference>
<evidence type="ECO:0000256" key="1">
    <source>
        <dbReference type="ARBA" id="ARBA00004141"/>
    </source>
</evidence>
<evidence type="ECO:0000256" key="3">
    <source>
        <dbReference type="ARBA" id="ARBA00022989"/>
    </source>
</evidence>
<dbReference type="STRING" id="27349.A0A0L6UVS2"/>